<protein>
    <submittedName>
        <fullName evidence="7">Methicillin resistance protein</fullName>
    </submittedName>
</protein>
<comment type="caution">
    <text evidence="7">The sequence shown here is derived from an EMBL/GenBank/DDBJ whole genome shotgun (WGS) entry which is preliminary data.</text>
</comment>
<dbReference type="GO" id="GO:0008360">
    <property type="term" value="P:regulation of cell shape"/>
    <property type="evidence" value="ECO:0007669"/>
    <property type="project" value="UniProtKB-KW"/>
</dbReference>
<evidence type="ECO:0000256" key="5">
    <source>
        <dbReference type="ARBA" id="ARBA00023315"/>
    </source>
</evidence>
<dbReference type="SUPFAM" id="SSF55729">
    <property type="entry name" value="Acyl-CoA N-acyltransferases (Nat)"/>
    <property type="match status" value="2"/>
</dbReference>
<dbReference type="Gene3D" id="3.40.630.30">
    <property type="match status" value="2"/>
</dbReference>
<dbReference type="GO" id="GO:0016755">
    <property type="term" value="F:aminoacyltransferase activity"/>
    <property type="evidence" value="ECO:0007669"/>
    <property type="project" value="InterPro"/>
</dbReference>
<keyword evidence="4" id="KW-0573">Peptidoglycan synthesis</keyword>
<organism evidence="7 8">
    <name type="scientific">Gardnerella vaginalis</name>
    <dbReference type="NCBI Taxonomy" id="2702"/>
    <lineage>
        <taxon>Bacteria</taxon>
        <taxon>Bacillati</taxon>
        <taxon>Actinomycetota</taxon>
        <taxon>Actinomycetes</taxon>
        <taxon>Bifidobacteriales</taxon>
        <taxon>Bifidobacteriaceae</taxon>
        <taxon>Gardnerella</taxon>
    </lineage>
</organism>
<dbReference type="RefSeq" id="WP_103084851.1">
    <property type="nucleotide sequence ID" value="NZ_MNLH01000004.1"/>
</dbReference>
<evidence type="ECO:0000256" key="4">
    <source>
        <dbReference type="ARBA" id="ARBA00022984"/>
    </source>
</evidence>
<dbReference type="AlphaFoldDB" id="A0A2K1SU46"/>
<dbReference type="InterPro" id="IPR003447">
    <property type="entry name" value="FEMABX"/>
</dbReference>
<evidence type="ECO:0000256" key="6">
    <source>
        <dbReference type="ARBA" id="ARBA00023316"/>
    </source>
</evidence>
<proteinExistence type="inferred from homology"/>
<dbReference type="InterPro" id="IPR050644">
    <property type="entry name" value="PG_Glycine_Bridge_Synth"/>
</dbReference>
<evidence type="ECO:0000256" key="3">
    <source>
        <dbReference type="ARBA" id="ARBA00022960"/>
    </source>
</evidence>
<dbReference type="Proteomes" id="UP000236146">
    <property type="component" value="Unassembled WGS sequence"/>
</dbReference>
<dbReference type="PROSITE" id="PS51191">
    <property type="entry name" value="FEMABX"/>
    <property type="match status" value="1"/>
</dbReference>
<dbReference type="OrthoDB" id="9793335at2"/>
<sequence length="335" mass="38983">MPILDKNDSAKVQEYEDFIKNSPYSNAMQDMSWAKVKNNWINEYVYLEENDKISAAMSVLGIKAIDDKMFLYAPRGPVCDFYDIETTKKLIDEAKPLFEKYNAFLLRMDPCVQNDQDLVKKYRDQGFTFRSDGEDIHSFSNPRYEIMLTVEGKSEEDLMAGFSSMTRRHIRTAIKAGVSTRWSRSQEDLDTFYSLTEIMANRHGITYRPKEYFERLLAAFPQIEICTCEYEGEPIASMIAFPYKDTLWYIYGATQTMRGKISPGYICIWDLIQRAKKLNLKKFNMGGVYSLSVDDGLYFFKYGFCKADEPCLWIGDLDVVIDDDAYSKFINRNKK</sequence>
<evidence type="ECO:0000256" key="2">
    <source>
        <dbReference type="ARBA" id="ARBA00022679"/>
    </source>
</evidence>
<keyword evidence="5" id="KW-0012">Acyltransferase</keyword>
<accession>A0A2K1SU46</accession>
<keyword evidence="6" id="KW-0961">Cell wall biogenesis/degradation</keyword>
<comment type="similarity">
    <text evidence="1">Belongs to the FemABX family.</text>
</comment>
<evidence type="ECO:0000313" key="8">
    <source>
        <dbReference type="Proteomes" id="UP000236146"/>
    </source>
</evidence>
<dbReference type="GO" id="GO:0071555">
    <property type="term" value="P:cell wall organization"/>
    <property type="evidence" value="ECO:0007669"/>
    <property type="project" value="UniProtKB-KW"/>
</dbReference>
<gene>
    <name evidence="7" type="ORF">BFS05_04755</name>
</gene>
<keyword evidence="3" id="KW-0133">Cell shape</keyword>
<dbReference type="InterPro" id="IPR016181">
    <property type="entry name" value="Acyl_CoA_acyltransferase"/>
</dbReference>
<evidence type="ECO:0000256" key="1">
    <source>
        <dbReference type="ARBA" id="ARBA00009943"/>
    </source>
</evidence>
<dbReference type="GO" id="GO:0009252">
    <property type="term" value="P:peptidoglycan biosynthetic process"/>
    <property type="evidence" value="ECO:0007669"/>
    <property type="project" value="UniProtKB-KW"/>
</dbReference>
<keyword evidence="2" id="KW-0808">Transferase</keyword>
<reference evidence="7 8" key="1">
    <citation type="submission" date="2016-10" db="EMBL/GenBank/DDBJ databases">
        <authorList>
            <person name="Varghese N."/>
        </authorList>
    </citation>
    <scope>NUCLEOTIDE SEQUENCE [LARGE SCALE GENOMIC DNA]</scope>
    <source>
        <strain evidence="7 8">KA00225</strain>
    </source>
</reference>
<evidence type="ECO:0000313" key="7">
    <source>
        <dbReference type="EMBL" id="PNS43059.1"/>
    </source>
</evidence>
<dbReference type="Pfam" id="PF02388">
    <property type="entry name" value="FemAB"/>
    <property type="match status" value="2"/>
</dbReference>
<name>A0A2K1SU46_GARVA</name>
<dbReference type="PANTHER" id="PTHR36174">
    <property type="entry name" value="LIPID II:GLYCINE GLYCYLTRANSFERASE"/>
    <property type="match status" value="1"/>
</dbReference>
<dbReference type="EMBL" id="MNLH01000004">
    <property type="protein sequence ID" value="PNS43059.1"/>
    <property type="molecule type" value="Genomic_DNA"/>
</dbReference>
<dbReference type="PANTHER" id="PTHR36174:SF1">
    <property type="entry name" value="LIPID II:GLYCINE GLYCYLTRANSFERASE"/>
    <property type="match status" value="1"/>
</dbReference>